<evidence type="ECO:0000256" key="1">
    <source>
        <dbReference type="SAM" id="Phobius"/>
    </source>
</evidence>
<comment type="caution">
    <text evidence="2">The sequence shown here is derived from an EMBL/GenBank/DDBJ whole genome shotgun (WGS) entry which is preliminary data.</text>
</comment>
<dbReference type="EMBL" id="CAXLJM020000001">
    <property type="protein sequence ID" value="CAL8067962.1"/>
    <property type="molecule type" value="Genomic_DNA"/>
</dbReference>
<feature type="transmembrane region" description="Helical" evidence="1">
    <location>
        <begin position="94"/>
        <end position="112"/>
    </location>
</feature>
<keyword evidence="1" id="KW-0472">Membrane</keyword>
<keyword evidence="3" id="KW-1185">Reference proteome</keyword>
<feature type="non-terminal residue" evidence="2">
    <location>
        <position position="187"/>
    </location>
</feature>
<accession>A0ABP1PNA2</accession>
<keyword evidence="1" id="KW-0812">Transmembrane</keyword>
<gene>
    <name evidence="2" type="ORF">ODALV1_LOCUS45</name>
</gene>
<evidence type="ECO:0000313" key="2">
    <source>
        <dbReference type="EMBL" id="CAL8067962.1"/>
    </source>
</evidence>
<feature type="transmembrane region" description="Helical" evidence="1">
    <location>
        <begin position="61"/>
        <end position="82"/>
    </location>
</feature>
<sequence length="187" mass="21781">MGSANVMMYLQNWHNGLHIRIREHVRLQVLVCKLHKLTPLYWDSEIGKVVVNKSGHQYKKYAAYAVQFTFLLCMMLETIQNFNTATNSEKYYDIVRTFFLVMFIGASVYIYIPWSDPEGLAALLNGIINKFQELNAVALLNSGIQGNLNWMSRKILSDWRRNHSKRLGKLEKKTVMAMREIRMQMGT</sequence>
<proteinExistence type="predicted"/>
<keyword evidence="1" id="KW-1133">Transmembrane helix</keyword>
<reference evidence="2 3" key="1">
    <citation type="submission" date="2024-08" db="EMBL/GenBank/DDBJ databases">
        <authorList>
            <person name="Cucini C."/>
            <person name="Frati F."/>
        </authorList>
    </citation>
    <scope>NUCLEOTIDE SEQUENCE [LARGE SCALE GENOMIC DNA]</scope>
</reference>
<protein>
    <submittedName>
        <fullName evidence="2">Uncharacterized protein</fullName>
    </submittedName>
</protein>
<dbReference type="Proteomes" id="UP001642540">
    <property type="component" value="Unassembled WGS sequence"/>
</dbReference>
<name>A0ABP1PNA2_9HEXA</name>
<evidence type="ECO:0000313" key="3">
    <source>
        <dbReference type="Proteomes" id="UP001642540"/>
    </source>
</evidence>
<organism evidence="2 3">
    <name type="scientific">Orchesella dallaii</name>
    <dbReference type="NCBI Taxonomy" id="48710"/>
    <lineage>
        <taxon>Eukaryota</taxon>
        <taxon>Metazoa</taxon>
        <taxon>Ecdysozoa</taxon>
        <taxon>Arthropoda</taxon>
        <taxon>Hexapoda</taxon>
        <taxon>Collembola</taxon>
        <taxon>Entomobryomorpha</taxon>
        <taxon>Entomobryoidea</taxon>
        <taxon>Orchesellidae</taxon>
        <taxon>Orchesellinae</taxon>
        <taxon>Orchesella</taxon>
    </lineage>
</organism>